<evidence type="ECO:0000313" key="1">
    <source>
        <dbReference type="EMBL" id="GAH27965.1"/>
    </source>
</evidence>
<gene>
    <name evidence="1" type="ORF">S01H4_66878</name>
</gene>
<protein>
    <submittedName>
        <fullName evidence="1">Uncharacterized protein</fullName>
    </submittedName>
</protein>
<accession>X1F5Z8</accession>
<reference evidence="1" key="1">
    <citation type="journal article" date="2014" name="Front. Microbiol.">
        <title>High frequency of phylogenetically diverse reductive dehalogenase-homologous genes in deep subseafloor sedimentary metagenomes.</title>
        <authorList>
            <person name="Kawai M."/>
            <person name="Futagami T."/>
            <person name="Toyoda A."/>
            <person name="Takaki Y."/>
            <person name="Nishi S."/>
            <person name="Hori S."/>
            <person name="Arai W."/>
            <person name="Tsubouchi T."/>
            <person name="Morono Y."/>
            <person name="Uchiyama I."/>
            <person name="Ito T."/>
            <person name="Fujiyama A."/>
            <person name="Inagaki F."/>
            <person name="Takami H."/>
        </authorList>
    </citation>
    <scope>NUCLEOTIDE SEQUENCE</scope>
    <source>
        <strain evidence="1">Expedition CK06-06</strain>
    </source>
</reference>
<name>X1F5Z8_9ZZZZ</name>
<comment type="caution">
    <text evidence="1">The sequence shown here is derived from an EMBL/GenBank/DDBJ whole genome shotgun (WGS) entry which is preliminary data.</text>
</comment>
<organism evidence="1">
    <name type="scientific">marine sediment metagenome</name>
    <dbReference type="NCBI Taxonomy" id="412755"/>
    <lineage>
        <taxon>unclassified sequences</taxon>
        <taxon>metagenomes</taxon>
        <taxon>ecological metagenomes</taxon>
    </lineage>
</organism>
<dbReference type="AlphaFoldDB" id="X1F5Z8"/>
<proteinExistence type="predicted"/>
<feature type="non-terminal residue" evidence="1">
    <location>
        <position position="1"/>
    </location>
</feature>
<sequence>GIFASLMPEHIYKRTKAKIFVGYSKELDKQIPDYSIDWQTNPPWDNAMLVFTTRGCP</sequence>
<feature type="non-terminal residue" evidence="1">
    <location>
        <position position="57"/>
    </location>
</feature>
<dbReference type="EMBL" id="BART01041669">
    <property type="protein sequence ID" value="GAH27965.1"/>
    <property type="molecule type" value="Genomic_DNA"/>
</dbReference>